<dbReference type="AlphaFoldDB" id="A0A9Q1BK63"/>
<protein>
    <submittedName>
        <fullName evidence="1">Uncharacterized protein</fullName>
    </submittedName>
</protein>
<keyword evidence="2" id="KW-1185">Reference proteome</keyword>
<accession>A0A9Q1BK63</accession>
<name>A0A9Q1BK63_HOLLE</name>
<gene>
    <name evidence="1" type="ORF">HOLleu_30288</name>
</gene>
<comment type="caution">
    <text evidence="1">The sequence shown here is derived from an EMBL/GenBank/DDBJ whole genome shotgun (WGS) entry which is preliminary data.</text>
</comment>
<organism evidence="1 2">
    <name type="scientific">Holothuria leucospilota</name>
    <name type="common">Black long sea cucumber</name>
    <name type="synonym">Mertensiothuria leucospilota</name>
    <dbReference type="NCBI Taxonomy" id="206669"/>
    <lineage>
        <taxon>Eukaryota</taxon>
        <taxon>Metazoa</taxon>
        <taxon>Echinodermata</taxon>
        <taxon>Eleutherozoa</taxon>
        <taxon>Echinozoa</taxon>
        <taxon>Holothuroidea</taxon>
        <taxon>Aspidochirotacea</taxon>
        <taxon>Aspidochirotida</taxon>
        <taxon>Holothuriidae</taxon>
        <taxon>Holothuria</taxon>
    </lineage>
</organism>
<dbReference type="Proteomes" id="UP001152320">
    <property type="component" value="Chromosome 15"/>
</dbReference>
<reference evidence="1" key="1">
    <citation type="submission" date="2021-10" db="EMBL/GenBank/DDBJ databases">
        <title>Tropical sea cucumber genome reveals ecological adaptation and Cuvierian tubules defense mechanism.</title>
        <authorList>
            <person name="Chen T."/>
        </authorList>
    </citation>
    <scope>NUCLEOTIDE SEQUENCE</scope>
    <source>
        <strain evidence="1">Nanhai2018</strain>
        <tissue evidence="1">Muscle</tissue>
    </source>
</reference>
<evidence type="ECO:0000313" key="1">
    <source>
        <dbReference type="EMBL" id="KAJ8028136.1"/>
    </source>
</evidence>
<evidence type="ECO:0000313" key="2">
    <source>
        <dbReference type="Proteomes" id="UP001152320"/>
    </source>
</evidence>
<proteinExistence type="predicted"/>
<sequence length="68" mass="7722">MNREGRSKALKRRCYGRNVMDGKQGIRLNGTAADFENFCHCRVNLTGGFQNKMKKLSVLFSFLSLCFG</sequence>
<dbReference type="EMBL" id="JAIZAY010000015">
    <property type="protein sequence ID" value="KAJ8028136.1"/>
    <property type="molecule type" value="Genomic_DNA"/>
</dbReference>